<comment type="caution">
    <text evidence="2">The sequence shown here is derived from an EMBL/GenBank/DDBJ whole genome shotgun (WGS) entry which is preliminary data.</text>
</comment>
<dbReference type="AlphaFoldDB" id="A0A9W4GFL2"/>
<dbReference type="InterPro" id="IPR040976">
    <property type="entry name" value="Pkinase_fungal"/>
</dbReference>
<dbReference type="EMBL" id="CAJHIT010000007">
    <property type="protein sequence ID" value="CAD6503709.1"/>
    <property type="molecule type" value="Genomic_DNA"/>
</dbReference>
<organism evidence="2 3">
    <name type="scientific">Blumeria graminis f. sp. triticale</name>
    <dbReference type="NCBI Taxonomy" id="1689686"/>
    <lineage>
        <taxon>Eukaryota</taxon>
        <taxon>Fungi</taxon>
        <taxon>Dikarya</taxon>
        <taxon>Ascomycota</taxon>
        <taxon>Pezizomycotina</taxon>
        <taxon>Leotiomycetes</taxon>
        <taxon>Erysiphales</taxon>
        <taxon>Erysiphaceae</taxon>
        <taxon>Blumeria</taxon>
    </lineage>
</organism>
<evidence type="ECO:0000313" key="3">
    <source>
        <dbReference type="Proteomes" id="UP000683417"/>
    </source>
</evidence>
<proteinExistence type="predicted"/>
<dbReference type="PANTHER" id="PTHR38248">
    <property type="entry name" value="FUNK1 6"/>
    <property type="match status" value="1"/>
</dbReference>
<evidence type="ECO:0000313" key="2">
    <source>
        <dbReference type="EMBL" id="CAD6503709.1"/>
    </source>
</evidence>
<sequence length="559" mass="64511">MTESEVWNWLEFFRDNFLNQITFPLSKPSEIIPDLTKETKDLQLRSKYCRTRSNRQMKGSTKNWQVDFLTKGIELPSSQIHEWKDVRVLGEFTKQPASSERKDKFLQLSRLALEVFSSQPLRHFVHGFCLFKAHFELWVFNRSGAYSSGLIELTAQKEKLVRAISSYLLMNEQELGIDSSIQQFNGRSFITVDDENLKETRVFDVNPDPIFKVGTLVTRGTTCYETSDKNYVVKYSWIRNPGKSEKDFLLESRGTEGVVEYVMADVVYRISDHLKGLNFGKAKSWNMRGQDHFISLGEGVQISPLIPSLRDRELTRIVMLPRGRSLRSCQTVMEFLVGIRDAILGHQRLFVKNILHGDISDSNIILVSAGGVSKGVLIDLDHAVKVGEATEKNDNLKLTGTMKFMALQRLYYAAKFRKSIARTYHHDLESFFYVFLVGCIEYEYRDESEEVKTLHDWCIKNMMTNFLTKLSCVNLMQIITLDLFSPSFVELKKLATSLRTVLFGDGGIDFQTPDDHERIYKDMITAFNKTIDQIKGKFKELFTVAVLFHKYHPDKFSIN</sequence>
<accession>A0A9W4GFL2</accession>
<reference evidence="2" key="1">
    <citation type="submission" date="2020-10" db="EMBL/GenBank/DDBJ databases">
        <authorList>
            <person name="Muller C M."/>
        </authorList>
    </citation>
    <scope>NUCLEOTIDE SEQUENCE</scope>
    <source>
        <strain evidence="2">THUN-12</strain>
    </source>
</reference>
<dbReference type="Pfam" id="PF17667">
    <property type="entry name" value="Pkinase_fungal"/>
    <property type="match status" value="1"/>
</dbReference>
<protein>
    <submittedName>
        <fullName evidence="2">BgTH12-03367</fullName>
    </submittedName>
</protein>
<feature type="domain" description="Fungal-type protein kinase" evidence="1">
    <location>
        <begin position="76"/>
        <end position="439"/>
    </location>
</feature>
<name>A0A9W4GFL2_BLUGR</name>
<gene>
    <name evidence="2" type="ORF">BGTH12_LOCUS5067</name>
</gene>
<dbReference type="PANTHER" id="PTHR38248:SF2">
    <property type="entry name" value="FUNK1 11"/>
    <property type="match status" value="1"/>
</dbReference>
<dbReference type="Proteomes" id="UP000683417">
    <property type="component" value="Unassembled WGS sequence"/>
</dbReference>
<evidence type="ECO:0000259" key="1">
    <source>
        <dbReference type="Pfam" id="PF17667"/>
    </source>
</evidence>